<comment type="caution">
    <text evidence="2">The sequence shown here is derived from an EMBL/GenBank/DDBJ whole genome shotgun (WGS) entry which is preliminary data.</text>
</comment>
<sequence>MNTISRWHRPRTFLPSYMGFWDFRRNVHGQEVKIGPPPISANPRTIPSARNHLGLPNLQKLTLAVIKRAVMLGGRAIGQCTQVRHISGLVGKTTGCNHEECEDGTHAAIATIHFNTIIPILQTQNSTSLPNSTPTSTPHLLSKTNTYPSPNNPDMKFLTLLFSTLSLLTATQALAVVAEEHMATERNGVCPAGTAQVGKTKGFHDE</sequence>
<organism evidence="2 3">
    <name type="scientific">Venturia nashicola</name>
    <dbReference type="NCBI Taxonomy" id="86259"/>
    <lineage>
        <taxon>Eukaryota</taxon>
        <taxon>Fungi</taxon>
        <taxon>Dikarya</taxon>
        <taxon>Ascomycota</taxon>
        <taxon>Pezizomycotina</taxon>
        <taxon>Dothideomycetes</taxon>
        <taxon>Pleosporomycetidae</taxon>
        <taxon>Venturiales</taxon>
        <taxon>Venturiaceae</taxon>
        <taxon>Venturia</taxon>
    </lineage>
</organism>
<evidence type="ECO:0000313" key="2">
    <source>
        <dbReference type="EMBL" id="TID15246.1"/>
    </source>
</evidence>
<reference evidence="2 3" key="1">
    <citation type="submission" date="2019-04" db="EMBL/GenBank/DDBJ databases">
        <title>High contiguity whole genome sequence and gene annotation resource for two Venturia nashicola isolates.</title>
        <authorList>
            <person name="Prokchorchik M."/>
            <person name="Won K."/>
            <person name="Lee Y."/>
            <person name="Choi E.D."/>
            <person name="Segonzac C."/>
            <person name="Sohn K.H."/>
        </authorList>
    </citation>
    <scope>NUCLEOTIDE SEQUENCE [LARGE SCALE GENOMIC DNA]</scope>
    <source>
        <strain evidence="2 3">PRI2</strain>
    </source>
</reference>
<feature type="compositionally biased region" description="Low complexity" evidence="1">
    <location>
        <begin position="126"/>
        <end position="142"/>
    </location>
</feature>
<name>A0A4Z1P1H1_9PEZI</name>
<dbReference type="EMBL" id="SNSC02000021">
    <property type="protein sequence ID" value="TID15246.1"/>
    <property type="molecule type" value="Genomic_DNA"/>
</dbReference>
<evidence type="ECO:0000313" key="3">
    <source>
        <dbReference type="Proteomes" id="UP000298493"/>
    </source>
</evidence>
<feature type="region of interest" description="Disordered" evidence="1">
    <location>
        <begin position="126"/>
        <end position="148"/>
    </location>
</feature>
<keyword evidence="3" id="KW-1185">Reference proteome</keyword>
<dbReference type="AlphaFoldDB" id="A0A4Z1P1H1"/>
<evidence type="ECO:0000256" key="1">
    <source>
        <dbReference type="SAM" id="MobiDB-lite"/>
    </source>
</evidence>
<proteinExistence type="predicted"/>
<protein>
    <submittedName>
        <fullName evidence="2">Uncharacterized protein</fullName>
    </submittedName>
</protein>
<accession>A0A4Z1P1H1</accession>
<dbReference type="Proteomes" id="UP000298493">
    <property type="component" value="Unassembled WGS sequence"/>
</dbReference>
<gene>
    <name evidence="2" type="ORF">E6O75_ATG08499</name>
</gene>